<dbReference type="Gene3D" id="1.10.10.10">
    <property type="entry name" value="Winged helix-like DNA-binding domain superfamily/Winged helix DNA-binding domain"/>
    <property type="match status" value="1"/>
</dbReference>
<dbReference type="OrthoDB" id="9150024at2"/>
<dbReference type="Pfam" id="PF08281">
    <property type="entry name" value="Sigma70_r4_2"/>
    <property type="match status" value="1"/>
</dbReference>
<dbReference type="RefSeq" id="WP_068821394.1">
    <property type="nucleotide sequence ID" value="NZ_LWHJ01000011.1"/>
</dbReference>
<dbReference type="PANTHER" id="PTHR43133:SF46">
    <property type="entry name" value="RNA POLYMERASE SIGMA-70 FACTOR ECF SUBFAMILY"/>
    <property type="match status" value="1"/>
</dbReference>
<dbReference type="Gene3D" id="1.10.1740.10">
    <property type="match status" value="1"/>
</dbReference>
<feature type="domain" description="RNA polymerase sigma factor 70 region 4 type 2" evidence="5">
    <location>
        <begin position="120"/>
        <end position="171"/>
    </location>
</feature>
<evidence type="ECO:0000256" key="1">
    <source>
        <dbReference type="ARBA" id="ARBA00010641"/>
    </source>
</evidence>
<dbReference type="GO" id="GO:0016987">
    <property type="term" value="F:sigma factor activity"/>
    <property type="evidence" value="ECO:0007669"/>
    <property type="project" value="UniProtKB-KW"/>
</dbReference>
<dbReference type="InterPro" id="IPR036388">
    <property type="entry name" value="WH-like_DNA-bd_sf"/>
</dbReference>
<dbReference type="InterPro" id="IPR013324">
    <property type="entry name" value="RNA_pol_sigma_r3/r4-like"/>
</dbReference>
<evidence type="ECO:0000313" key="6">
    <source>
        <dbReference type="EMBL" id="OAQ42368.1"/>
    </source>
</evidence>
<organism evidence="6 7">
    <name type="scientific">Pedobacter psychrophilus</name>
    <dbReference type="NCBI Taxonomy" id="1826909"/>
    <lineage>
        <taxon>Bacteria</taxon>
        <taxon>Pseudomonadati</taxon>
        <taxon>Bacteroidota</taxon>
        <taxon>Sphingobacteriia</taxon>
        <taxon>Sphingobacteriales</taxon>
        <taxon>Sphingobacteriaceae</taxon>
        <taxon>Pedobacter</taxon>
    </lineage>
</organism>
<comment type="similarity">
    <text evidence="1">Belongs to the sigma-70 factor family. ECF subfamily.</text>
</comment>
<dbReference type="Proteomes" id="UP000078459">
    <property type="component" value="Unassembled WGS sequence"/>
</dbReference>
<dbReference type="AlphaFoldDB" id="A0A179DNC5"/>
<dbReference type="InterPro" id="IPR013249">
    <property type="entry name" value="RNA_pol_sigma70_r4_t2"/>
</dbReference>
<dbReference type="NCBIfam" id="TIGR02937">
    <property type="entry name" value="sigma70-ECF"/>
    <property type="match status" value="1"/>
</dbReference>
<dbReference type="STRING" id="1826909.A5893_04460"/>
<evidence type="ECO:0000313" key="7">
    <source>
        <dbReference type="Proteomes" id="UP000078459"/>
    </source>
</evidence>
<keyword evidence="3" id="KW-0731">Sigma factor</keyword>
<name>A0A179DNC5_9SPHI</name>
<protein>
    <recommendedName>
        <fullName evidence="5">RNA polymerase sigma factor 70 region 4 type 2 domain-containing protein</fullName>
    </recommendedName>
</protein>
<evidence type="ECO:0000256" key="3">
    <source>
        <dbReference type="ARBA" id="ARBA00023082"/>
    </source>
</evidence>
<comment type="caution">
    <text evidence="6">The sequence shown here is derived from an EMBL/GenBank/DDBJ whole genome shotgun (WGS) entry which is preliminary data.</text>
</comment>
<dbReference type="GO" id="GO:0006352">
    <property type="term" value="P:DNA-templated transcription initiation"/>
    <property type="evidence" value="ECO:0007669"/>
    <property type="project" value="InterPro"/>
</dbReference>
<gene>
    <name evidence="6" type="ORF">A5893_04460</name>
</gene>
<evidence type="ECO:0000256" key="2">
    <source>
        <dbReference type="ARBA" id="ARBA00023015"/>
    </source>
</evidence>
<proteinExistence type="inferred from homology"/>
<dbReference type="SUPFAM" id="SSF88946">
    <property type="entry name" value="Sigma2 domain of RNA polymerase sigma factors"/>
    <property type="match status" value="1"/>
</dbReference>
<sequence>MDSALWKEIKSGDKAAFKTVYQNCYQELYIFGFRVSADKEKVKDAIHEMFCEIWQKRNTINEVENIKSYLKTYLKRKLLKDLVNNHEAYEVSQFDNLEAGIQHSYEYLLIESQSSTLKKEKIYRALNHLTSSQREIIQLKFYDGLNYEQIAVLLNLKTRTVYNHVYEALVTLKRILKN</sequence>
<dbReference type="SUPFAM" id="SSF88659">
    <property type="entry name" value="Sigma3 and sigma4 domains of RNA polymerase sigma factors"/>
    <property type="match status" value="1"/>
</dbReference>
<evidence type="ECO:0000256" key="4">
    <source>
        <dbReference type="ARBA" id="ARBA00023163"/>
    </source>
</evidence>
<dbReference type="InterPro" id="IPR014284">
    <property type="entry name" value="RNA_pol_sigma-70_dom"/>
</dbReference>
<dbReference type="PANTHER" id="PTHR43133">
    <property type="entry name" value="RNA POLYMERASE ECF-TYPE SIGMA FACTO"/>
    <property type="match status" value="1"/>
</dbReference>
<dbReference type="GO" id="GO:0003677">
    <property type="term" value="F:DNA binding"/>
    <property type="evidence" value="ECO:0007669"/>
    <property type="project" value="InterPro"/>
</dbReference>
<dbReference type="InterPro" id="IPR013325">
    <property type="entry name" value="RNA_pol_sigma_r2"/>
</dbReference>
<dbReference type="EMBL" id="LWHJ01000011">
    <property type="protein sequence ID" value="OAQ42368.1"/>
    <property type="molecule type" value="Genomic_DNA"/>
</dbReference>
<accession>A0A179DNC5</accession>
<dbReference type="InterPro" id="IPR039425">
    <property type="entry name" value="RNA_pol_sigma-70-like"/>
</dbReference>
<keyword evidence="4" id="KW-0804">Transcription</keyword>
<evidence type="ECO:0000259" key="5">
    <source>
        <dbReference type="Pfam" id="PF08281"/>
    </source>
</evidence>
<reference evidence="6 7" key="2">
    <citation type="submission" date="2016-06" db="EMBL/GenBank/DDBJ databases">
        <title>Pedobacter psychrophilus sp. nov., isolated from Antarctic fragmentary rock.</title>
        <authorList>
            <person name="Svec P."/>
        </authorList>
    </citation>
    <scope>NUCLEOTIDE SEQUENCE [LARGE SCALE GENOMIC DNA]</scope>
    <source>
        <strain evidence="6 7">CCM 8644</strain>
    </source>
</reference>
<keyword evidence="2" id="KW-0805">Transcription regulation</keyword>
<keyword evidence="7" id="KW-1185">Reference proteome</keyword>
<reference evidence="6 7" key="1">
    <citation type="submission" date="2016-04" db="EMBL/GenBank/DDBJ databases">
        <authorList>
            <person name="Evans L.H."/>
            <person name="Alamgir A."/>
            <person name="Owens N."/>
            <person name="Weber N.D."/>
            <person name="Virtaneva K."/>
            <person name="Barbian K."/>
            <person name="Babar A."/>
            <person name="Rosenke K."/>
        </authorList>
    </citation>
    <scope>NUCLEOTIDE SEQUENCE [LARGE SCALE GENOMIC DNA]</scope>
    <source>
        <strain evidence="6 7">CCM 8644</strain>
    </source>
</reference>